<dbReference type="AlphaFoldDB" id="A0A401TXP9"/>
<name>A0A401TXP9_CHIPU</name>
<protein>
    <submittedName>
        <fullName evidence="2">Uncharacterized protein</fullName>
    </submittedName>
</protein>
<accession>A0A401TXP9</accession>
<evidence type="ECO:0000313" key="2">
    <source>
        <dbReference type="EMBL" id="GCC47422.1"/>
    </source>
</evidence>
<dbReference type="EMBL" id="BEZZ01215527">
    <property type="protein sequence ID" value="GCC47422.1"/>
    <property type="molecule type" value="Genomic_DNA"/>
</dbReference>
<reference evidence="2 3" key="1">
    <citation type="journal article" date="2018" name="Nat. Ecol. Evol.">
        <title>Shark genomes provide insights into elasmobranch evolution and the origin of vertebrates.</title>
        <authorList>
            <person name="Hara Y"/>
            <person name="Yamaguchi K"/>
            <person name="Onimaru K"/>
            <person name="Kadota M"/>
            <person name="Koyanagi M"/>
            <person name="Keeley SD"/>
            <person name="Tatsumi K"/>
            <person name="Tanaka K"/>
            <person name="Motone F"/>
            <person name="Kageyama Y"/>
            <person name="Nozu R"/>
            <person name="Adachi N"/>
            <person name="Nishimura O"/>
            <person name="Nakagawa R"/>
            <person name="Tanegashima C"/>
            <person name="Kiyatake I"/>
            <person name="Matsumoto R"/>
            <person name="Murakumo K"/>
            <person name="Nishida K"/>
            <person name="Terakita A"/>
            <person name="Kuratani S"/>
            <person name="Sato K"/>
            <person name="Hyodo S Kuraku.S."/>
        </authorList>
    </citation>
    <scope>NUCLEOTIDE SEQUENCE [LARGE SCALE GENOMIC DNA]</scope>
</reference>
<organism evidence="2 3">
    <name type="scientific">Chiloscyllium punctatum</name>
    <name type="common">Brownbanded bambooshark</name>
    <name type="synonym">Hemiscyllium punctatum</name>
    <dbReference type="NCBI Taxonomy" id="137246"/>
    <lineage>
        <taxon>Eukaryota</taxon>
        <taxon>Metazoa</taxon>
        <taxon>Chordata</taxon>
        <taxon>Craniata</taxon>
        <taxon>Vertebrata</taxon>
        <taxon>Chondrichthyes</taxon>
        <taxon>Elasmobranchii</taxon>
        <taxon>Galeomorphii</taxon>
        <taxon>Galeoidea</taxon>
        <taxon>Orectolobiformes</taxon>
        <taxon>Hemiscylliidae</taxon>
        <taxon>Chiloscyllium</taxon>
    </lineage>
</organism>
<sequence length="131" mass="14614">MVSTSGRPCHQRCTGTCSALIHRTRDPPPSTAGGESRKCRQLTRAEGSARFLPCQRPGRGGDDSPPRTCEAPADRDCPMVREREREALRHKWRMVAQARHAHRSPAAEWHGLQWGWRPTPLLNSAAPSRTS</sequence>
<feature type="region of interest" description="Disordered" evidence="1">
    <location>
        <begin position="22"/>
        <end position="74"/>
    </location>
</feature>
<evidence type="ECO:0000313" key="3">
    <source>
        <dbReference type="Proteomes" id="UP000287033"/>
    </source>
</evidence>
<comment type="caution">
    <text evidence="2">The sequence shown here is derived from an EMBL/GenBank/DDBJ whole genome shotgun (WGS) entry which is preliminary data.</text>
</comment>
<keyword evidence="3" id="KW-1185">Reference proteome</keyword>
<gene>
    <name evidence="2" type="ORF">chiPu_0031665</name>
</gene>
<dbReference type="Proteomes" id="UP000287033">
    <property type="component" value="Unassembled WGS sequence"/>
</dbReference>
<evidence type="ECO:0000256" key="1">
    <source>
        <dbReference type="SAM" id="MobiDB-lite"/>
    </source>
</evidence>
<proteinExistence type="predicted"/>